<organism evidence="2 3">
    <name type="scientific">Candidatus Azambacteria bacterium RIFCSPLOWO2_01_FULL_46_25</name>
    <dbReference type="NCBI Taxonomy" id="1797298"/>
    <lineage>
        <taxon>Bacteria</taxon>
        <taxon>Candidatus Azamiibacteriota</taxon>
    </lineage>
</organism>
<evidence type="ECO:0000313" key="2">
    <source>
        <dbReference type="EMBL" id="OGD34355.1"/>
    </source>
</evidence>
<protein>
    <recommendedName>
        <fullName evidence="4">Lipoprotein</fullName>
    </recommendedName>
</protein>
<evidence type="ECO:0008006" key="4">
    <source>
        <dbReference type="Google" id="ProtNLM"/>
    </source>
</evidence>
<reference evidence="2 3" key="1">
    <citation type="journal article" date="2016" name="Nat. Commun.">
        <title>Thousands of microbial genomes shed light on interconnected biogeochemical processes in an aquifer system.</title>
        <authorList>
            <person name="Anantharaman K."/>
            <person name="Brown C.T."/>
            <person name="Hug L.A."/>
            <person name="Sharon I."/>
            <person name="Castelle C.J."/>
            <person name="Probst A.J."/>
            <person name="Thomas B.C."/>
            <person name="Singh A."/>
            <person name="Wilkins M.J."/>
            <person name="Karaoz U."/>
            <person name="Brodie E.L."/>
            <person name="Williams K.H."/>
            <person name="Hubbard S.S."/>
            <person name="Banfield J.F."/>
        </authorList>
    </citation>
    <scope>NUCLEOTIDE SEQUENCE [LARGE SCALE GENOMIC DNA]</scope>
</reference>
<dbReference type="EMBL" id="MEYS01000001">
    <property type="protein sequence ID" value="OGD34355.1"/>
    <property type="molecule type" value="Genomic_DNA"/>
</dbReference>
<dbReference type="Proteomes" id="UP000176650">
    <property type="component" value="Unassembled WGS sequence"/>
</dbReference>
<name>A0A1F5BUP4_9BACT</name>
<accession>A0A1F5BUP4</accession>
<evidence type="ECO:0000313" key="3">
    <source>
        <dbReference type="Proteomes" id="UP000176650"/>
    </source>
</evidence>
<comment type="caution">
    <text evidence="2">The sequence shown here is derived from an EMBL/GenBank/DDBJ whole genome shotgun (WGS) entry which is preliminary data.</text>
</comment>
<dbReference type="STRING" id="1797298.A2988_02395"/>
<proteinExistence type="predicted"/>
<feature type="chain" id="PRO_5009518015" description="Lipoprotein" evidence="1">
    <location>
        <begin position="22"/>
        <end position="166"/>
    </location>
</feature>
<dbReference type="PROSITE" id="PS51257">
    <property type="entry name" value="PROKAR_LIPOPROTEIN"/>
    <property type="match status" value="1"/>
</dbReference>
<gene>
    <name evidence="2" type="ORF">A2988_02395</name>
</gene>
<evidence type="ECO:0000256" key="1">
    <source>
        <dbReference type="SAM" id="SignalP"/>
    </source>
</evidence>
<feature type="signal peptide" evidence="1">
    <location>
        <begin position="1"/>
        <end position="21"/>
    </location>
</feature>
<sequence>MNAKGKIAFACLLLSVFFAGCAVFVPIQYSDDDKIVLDPSYLRVAYVNPTGYYLFPEGELTEPIGPYEPVLKNLRCPGTHRVVVHAYKEIGRSPNGKYVGTVFVGDQDITFYVRPTDSYNYNGQIVSRVVYFGSFYLNPRYPYENVHIPVYTPCSILLPNITIQKR</sequence>
<dbReference type="AlphaFoldDB" id="A0A1F5BUP4"/>
<keyword evidence="1" id="KW-0732">Signal</keyword>